<dbReference type="InterPro" id="IPR001564">
    <property type="entry name" value="Nucleoside_diP_kinase"/>
</dbReference>
<reference evidence="14" key="1">
    <citation type="submission" date="2020-10" db="EMBL/GenBank/DDBJ databases">
        <authorList>
            <person name="Gilroy R."/>
        </authorList>
    </citation>
    <scope>NUCLEOTIDE SEQUENCE</scope>
    <source>
        <strain evidence="14">CHK152-2871</strain>
    </source>
</reference>
<feature type="binding site" evidence="9 10">
    <location>
        <position position="91"/>
    </location>
    <ligand>
        <name>ATP</name>
        <dbReference type="ChEBI" id="CHEBI:30616"/>
    </ligand>
</feature>
<dbReference type="InterPro" id="IPR034907">
    <property type="entry name" value="NDK-like_dom"/>
</dbReference>
<dbReference type="InterPro" id="IPR023005">
    <property type="entry name" value="Nucleoside_diP_kinase_AS"/>
</dbReference>
<protein>
    <recommendedName>
        <fullName evidence="9 12">Nucleoside diphosphate kinase</fullName>
        <shortName evidence="9">NDK</shortName>
        <shortName evidence="9">NDP kinase</shortName>
        <ecNumber evidence="9 12">2.7.4.6</ecNumber>
    </recommendedName>
    <alternativeName>
        <fullName evidence="9">Nucleoside-2-P kinase</fullName>
    </alternativeName>
</protein>
<evidence type="ECO:0000256" key="6">
    <source>
        <dbReference type="ARBA" id="ARBA00022840"/>
    </source>
</evidence>
<feature type="binding site" evidence="9 10">
    <location>
        <position position="102"/>
    </location>
    <ligand>
        <name>ATP</name>
        <dbReference type="ChEBI" id="CHEBI:30616"/>
    </ligand>
</feature>
<dbReference type="SUPFAM" id="SSF54919">
    <property type="entry name" value="Nucleoside diphosphate kinase, NDK"/>
    <property type="match status" value="1"/>
</dbReference>
<feature type="binding site" evidence="9 10">
    <location>
        <position position="57"/>
    </location>
    <ligand>
        <name>ATP</name>
        <dbReference type="ChEBI" id="CHEBI:30616"/>
    </ligand>
</feature>
<keyword evidence="5 9" id="KW-0418">Kinase</keyword>
<dbReference type="GO" id="GO:0005737">
    <property type="term" value="C:cytoplasm"/>
    <property type="evidence" value="ECO:0007669"/>
    <property type="project" value="UniProtKB-SubCell"/>
</dbReference>
<dbReference type="Proteomes" id="UP000886865">
    <property type="component" value="Unassembled WGS sequence"/>
</dbReference>
<dbReference type="NCBIfam" id="NF001908">
    <property type="entry name" value="PRK00668.1"/>
    <property type="match status" value="1"/>
</dbReference>
<gene>
    <name evidence="9 14" type="primary">ndk</name>
    <name evidence="14" type="ORF">IAA86_04375</name>
</gene>
<feature type="domain" description="Nucleoside diphosphate kinase-like" evidence="13">
    <location>
        <begin position="1"/>
        <end position="138"/>
    </location>
</feature>
<comment type="function">
    <text evidence="9">Major role in the synthesis of nucleoside triphosphates other than ATP. The ATP gamma phosphate is transferred to the NDP beta phosphate via a ping-pong mechanism, using a phosphorylated active-site intermediate.</text>
</comment>
<keyword evidence="9" id="KW-0963">Cytoplasm</keyword>
<evidence type="ECO:0000256" key="5">
    <source>
        <dbReference type="ARBA" id="ARBA00022777"/>
    </source>
</evidence>
<evidence type="ECO:0000259" key="13">
    <source>
        <dbReference type="SMART" id="SM00562"/>
    </source>
</evidence>
<dbReference type="CDD" id="cd04413">
    <property type="entry name" value="NDPk_I"/>
    <property type="match status" value="1"/>
</dbReference>
<keyword evidence="4 9" id="KW-0547">Nucleotide-binding</keyword>
<evidence type="ECO:0000256" key="10">
    <source>
        <dbReference type="PROSITE-ProRule" id="PRU00706"/>
    </source>
</evidence>
<comment type="similarity">
    <text evidence="2 9 10 11">Belongs to the NDK family.</text>
</comment>
<evidence type="ECO:0000256" key="3">
    <source>
        <dbReference type="ARBA" id="ARBA00022679"/>
    </source>
</evidence>
<keyword evidence="6 9" id="KW-0067">ATP-binding</keyword>
<dbReference type="GO" id="GO:0006183">
    <property type="term" value="P:GTP biosynthetic process"/>
    <property type="evidence" value="ECO:0007669"/>
    <property type="project" value="UniProtKB-UniRule"/>
</dbReference>
<dbReference type="FunFam" id="3.30.70.141:FF:000002">
    <property type="entry name" value="Nucleoside diphosphate kinase"/>
    <property type="match status" value="1"/>
</dbReference>
<evidence type="ECO:0000313" key="14">
    <source>
        <dbReference type="EMBL" id="HIS74240.1"/>
    </source>
</evidence>
<sequence length="150" mass="17032">MERTFIAIKPDGVKRGFIGKILQRFEDKSYKIVALKMLNVTLEQAKKHYAEHEGKPFYPSLIKYITSGPVVAMVLEGENVINGSRHIMGKTNPDEADVGTIRGDFAQVKEYNIVHGSDSIESAKREIAIYFSEDELCENYKTMLEIVMEQ</sequence>
<comment type="catalytic activity">
    <reaction evidence="8">
        <text>dZDP + ATP = dZTP + ADP</text>
        <dbReference type="Rhea" id="RHEA:67644"/>
        <dbReference type="ChEBI" id="CHEBI:30616"/>
        <dbReference type="ChEBI" id="CHEBI:172929"/>
        <dbReference type="ChEBI" id="CHEBI:172931"/>
        <dbReference type="ChEBI" id="CHEBI:456216"/>
    </reaction>
</comment>
<comment type="subunit">
    <text evidence="9">Homotetramer.</text>
</comment>
<comment type="caution">
    <text evidence="14">The sequence shown here is derived from an EMBL/GenBank/DDBJ whole genome shotgun (WGS) entry which is preliminary data.</text>
</comment>
<reference evidence="14" key="2">
    <citation type="journal article" date="2021" name="PeerJ">
        <title>Extensive microbial diversity within the chicken gut microbiome revealed by metagenomics and culture.</title>
        <authorList>
            <person name="Gilroy R."/>
            <person name="Ravi A."/>
            <person name="Getino M."/>
            <person name="Pursley I."/>
            <person name="Horton D.L."/>
            <person name="Alikhan N.F."/>
            <person name="Baker D."/>
            <person name="Gharbi K."/>
            <person name="Hall N."/>
            <person name="Watson M."/>
            <person name="Adriaenssens E.M."/>
            <person name="Foster-Nyarko E."/>
            <person name="Jarju S."/>
            <person name="Secka A."/>
            <person name="Antonio M."/>
            <person name="Oren A."/>
            <person name="Chaudhuri R.R."/>
            <person name="La Ragione R."/>
            <person name="Hildebrand F."/>
            <person name="Pallen M.J."/>
        </authorList>
    </citation>
    <scope>NUCLEOTIDE SEQUENCE</scope>
    <source>
        <strain evidence="14">CHK152-2871</strain>
    </source>
</reference>
<evidence type="ECO:0000256" key="8">
    <source>
        <dbReference type="ARBA" id="ARBA00047945"/>
    </source>
</evidence>
<dbReference type="Pfam" id="PF00334">
    <property type="entry name" value="NDK"/>
    <property type="match status" value="1"/>
</dbReference>
<dbReference type="SMART" id="SM00562">
    <property type="entry name" value="NDK"/>
    <property type="match status" value="1"/>
</dbReference>
<dbReference type="GO" id="GO:0046872">
    <property type="term" value="F:metal ion binding"/>
    <property type="evidence" value="ECO:0007669"/>
    <property type="project" value="UniProtKB-KW"/>
</dbReference>
<organism evidence="14 15">
    <name type="scientific">Candidatus Galligastranaerophilus intestinavium</name>
    <dbReference type="NCBI Taxonomy" id="2840836"/>
    <lineage>
        <taxon>Bacteria</taxon>
        <taxon>Candidatus Galligastranaerophilus</taxon>
    </lineage>
</organism>
<feature type="active site" description="Pros-phosphohistidine intermediate" evidence="9 10">
    <location>
        <position position="115"/>
    </location>
</feature>
<feature type="binding site" evidence="9 10">
    <location>
        <position position="85"/>
    </location>
    <ligand>
        <name>ATP</name>
        <dbReference type="ChEBI" id="CHEBI:30616"/>
    </ligand>
</feature>
<feature type="binding site" evidence="9 10">
    <location>
        <position position="112"/>
    </location>
    <ligand>
        <name>ATP</name>
        <dbReference type="ChEBI" id="CHEBI:30616"/>
    </ligand>
</feature>
<evidence type="ECO:0000313" key="15">
    <source>
        <dbReference type="Proteomes" id="UP000886865"/>
    </source>
</evidence>
<keyword evidence="9" id="KW-0479">Metal-binding</keyword>
<evidence type="ECO:0000256" key="2">
    <source>
        <dbReference type="ARBA" id="ARBA00008142"/>
    </source>
</evidence>
<name>A0A9D1JXK9_9BACT</name>
<dbReference type="InterPro" id="IPR036850">
    <property type="entry name" value="NDK-like_dom_sf"/>
</dbReference>
<dbReference type="PROSITE" id="PS51374">
    <property type="entry name" value="NDPK_LIKE"/>
    <property type="match status" value="1"/>
</dbReference>
<dbReference type="HAMAP" id="MF_00451">
    <property type="entry name" value="NDP_kinase"/>
    <property type="match status" value="1"/>
</dbReference>
<keyword evidence="9" id="KW-0597">Phosphoprotein</keyword>
<dbReference type="GO" id="GO:0006228">
    <property type="term" value="P:UTP biosynthetic process"/>
    <property type="evidence" value="ECO:0007669"/>
    <property type="project" value="UniProtKB-UniRule"/>
</dbReference>
<dbReference type="Gene3D" id="3.30.70.141">
    <property type="entry name" value="Nucleoside diphosphate kinase-like domain"/>
    <property type="match status" value="1"/>
</dbReference>
<dbReference type="EC" id="2.7.4.6" evidence="9 12"/>
<comment type="cofactor">
    <cofactor evidence="1 9">
        <name>Mg(2+)</name>
        <dbReference type="ChEBI" id="CHEBI:18420"/>
    </cofactor>
</comment>
<dbReference type="GO" id="GO:0006241">
    <property type="term" value="P:CTP biosynthetic process"/>
    <property type="evidence" value="ECO:0007669"/>
    <property type="project" value="UniProtKB-UniRule"/>
</dbReference>
<comment type="subcellular location">
    <subcellularLocation>
        <location evidence="9">Cytoplasm</location>
    </subcellularLocation>
</comment>
<proteinExistence type="inferred from homology"/>
<evidence type="ECO:0000256" key="12">
    <source>
        <dbReference type="RuleBase" id="RU004013"/>
    </source>
</evidence>
<dbReference type="AlphaFoldDB" id="A0A9D1JXK9"/>
<accession>A0A9D1JXK9</accession>
<comment type="catalytic activity">
    <reaction evidence="9 12">
        <text>a 2'-deoxyribonucleoside 5'-diphosphate + ATP = a 2'-deoxyribonucleoside 5'-triphosphate + ADP</text>
        <dbReference type="Rhea" id="RHEA:44640"/>
        <dbReference type="ChEBI" id="CHEBI:30616"/>
        <dbReference type="ChEBI" id="CHEBI:61560"/>
        <dbReference type="ChEBI" id="CHEBI:73316"/>
        <dbReference type="ChEBI" id="CHEBI:456216"/>
        <dbReference type="EC" id="2.7.4.6"/>
    </reaction>
</comment>
<keyword evidence="9" id="KW-0460">Magnesium</keyword>
<dbReference type="GO" id="GO:0004550">
    <property type="term" value="F:nucleoside diphosphate kinase activity"/>
    <property type="evidence" value="ECO:0007669"/>
    <property type="project" value="UniProtKB-UniRule"/>
</dbReference>
<evidence type="ECO:0000256" key="4">
    <source>
        <dbReference type="ARBA" id="ARBA00022741"/>
    </source>
</evidence>
<comment type="function">
    <text evidence="7">(Microbial infection) Catalyzes the phosphorylation of dZDP to dZTP, when the bacterium is infected by a phage that produces the substrate for the synthesis of dZTP (2- amino-2'-deoxyadenosine 5'-triphosphate), which is then used by the phage as a DNA polymerase substrate.</text>
</comment>
<evidence type="ECO:0000256" key="9">
    <source>
        <dbReference type="HAMAP-Rule" id="MF_00451"/>
    </source>
</evidence>
<keyword evidence="9" id="KW-0546">Nucleotide metabolism</keyword>
<evidence type="ECO:0000256" key="11">
    <source>
        <dbReference type="RuleBase" id="RU004011"/>
    </source>
</evidence>
<dbReference type="PANTHER" id="PTHR11349">
    <property type="entry name" value="NUCLEOSIDE DIPHOSPHATE KINASE"/>
    <property type="match status" value="1"/>
</dbReference>
<evidence type="ECO:0000256" key="1">
    <source>
        <dbReference type="ARBA" id="ARBA00001946"/>
    </source>
</evidence>
<keyword evidence="3 9" id="KW-0808">Transferase</keyword>
<comment type="catalytic activity">
    <reaction evidence="9">
        <text>a ribonucleoside 5'-diphosphate + ATP = a ribonucleoside 5'-triphosphate + ADP</text>
        <dbReference type="Rhea" id="RHEA:18113"/>
        <dbReference type="ChEBI" id="CHEBI:30616"/>
        <dbReference type="ChEBI" id="CHEBI:57930"/>
        <dbReference type="ChEBI" id="CHEBI:61557"/>
        <dbReference type="ChEBI" id="CHEBI:456216"/>
        <dbReference type="EC" id="2.7.4.6"/>
    </reaction>
</comment>
<dbReference type="PRINTS" id="PR01243">
    <property type="entry name" value="NUCDPKINASE"/>
</dbReference>
<evidence type="ECO:0000256" key="7">
    <source>
        <dbReference type="ARBA" id="ARBA00024802"/>
    </source>
</evidence>
<feature type="binding site" evidence="9 10">
    <location>
        <position position="9"/>
    </location>
    <ligand>
        <name>ATP</name>
        <dbReference type="ChEBI" id="CHEBI:30616"/>
    </ligand>
</feature>
<dbReference type="EMBL" id="DVJQ01000039">
    <property type="protein sequence ID" value="HIS74240.1"/>
    <property type="molecule type" value="Genomic_DNA"/>
</dbReference>
<dbReference type="PROSITE" id="PS00469">
    <property type="entry name" value="NDPK"/>
    <property type="match status" value="1"/>
</dbReference>
<dbReference type="GO" id="GO:0005524">
    <property type="term" value="F:ATP binding"/>
    <property type="evidence" value="ECO:0007669"/>
    <property type="project" value="UniProtKB-UniRule"/>
</dbReference>